<organism evidence="1 2">
    <name type="scientific">Avena sativa</name>
    <name type="common">Oat</name>
    <dbReference type="NCBI Taxonomy" id="4498"/>
    <lineage>
        <taxon>Eukaryota</taxon>
        <taxon>Viridiplantae</taxon>
        <taxon>Streptophyta</taxon>
        <taxon>Embryophyta</taxon>
        <taxon>Tracheophyta</taxon>
        <taxon>Spermatophyta</taxon>
        <taxon>Magnoliopsida</taxon>
        <taxon>Liliopsida</taxon>
        <taxon>Poales</taxon>
        <taxon>Poaceae</taxon>
        <taxon>BOP clade</taxon>
        <taxon>Pooideae</taxon>
        <taxon>Poodae</taxon>
        <taxon>Poeae</taxon>
        <taxon>Poeae Chloroplast Group 1 (Aveneae type)</taxon>
        <taxon>Aveninae</taxon>
        <taxon>Avena</taxon>
    </lineage>
</organism>
<evidence type="ECO:0000313" key="2">
    <source>
        <dbReference type="Proteomes" id="UP001732700"/>
    </source>
</evidence>
<protein>
    <submittedName>
        <fullName evidence="1">Uncharacterized protein</fullName>
    </submittedName>
</protein>
<name>A0ACD5YKP2_AVESA</name>
<reference evidence="1" key="1">
    <citation type="submission" date="2021-05" db="EMBL/GenBank/DDBJ databases">
        <authorList>
            <person name="Scholz U."/>
            <person name="Mascher M."/>
            <person name="Fiebig A."/>
        </authorList>
    </citation>
    <scope>NUCLEOTIDE SEQUENCE [LARGE SCALE GENOMIC DNA]</scope>
</reference>
<dbReference type="EnsemblPlants" id="AVESA.00010b.r2.5DG0997910.1">
    <property type="protein sequence ID" value="AVESA.00010b.r2.5DG0997910.1.CDS.1"/>
    <property type="gene ID" value="AVESA.00010b.r2.5DG0997910"/>
</dbReference>
<accession>A0ACD5YKP2</accession>
<proteinExistence type="predicted"/>
<sequence>MAAQPRIDSDSTGGVDDDGGDALVFSLLHDLLGAAAFLASHPLHAAYALFFSRYLLSLATFFCPLLVSTSLLLAVLVTAAPYVTPGWPGVRSLGRTCGVAVAALCAELRPDAGRVGLVAQLCSFVLGPADVTAVLRVGEIMGELSHIHTASCFLLEDKSLLEEKGRLLSEIPALQSLPIGEEIFLNHEEDFYEEIFKDEIEEKNVVSEDLKAPEPDSSSTSSEHCCPSEALFVQQAEEQEKSIKVQSLSVIDGGVEEEKRVECDPVPVETKKCERLRSQSSMISQRIRQWEDATSGNLKRVTDEKNLVDNGLEKGALIKGVKVIIELETESCNNKITVPAQEIASVGEQPEQEFIDLKDLLQSKTAKCASNEQTEEEEELQEQNVQLDPELQEQNHKDAKPEEEEEEEEEEEDCHDVEPLQELREHEYKDADEESETLGDDAREETPLKSTSIARRVHTRISSENLVGEESPHKEKEKEWKRTLACKLYEERIQLKLLRDRAVVGACSGGDDMDMLWEAYETGGGSSAAAGDTKRGGSKAKRGNKQEESVDEGESEEEEEDGDDEGPVRQLCCLQALKFSTRKMNFGGGKPSLAKISKVLKRMTALSRVGSRRNMK</sequence>
<dbReference type="Proteomes" id="UP001732700">
    <property type="component" value="Chromosome 5D"/>
</dbReference>
<keyword evidence="2" id="KW-1185">Reference proteome</keyword>
<reference evidence="1" key="2">
    <citation type="submission" date="2025-09" db="UniProtKB">
        <authorList>
            <consortium name="EnsemblPlants"/>
        </authorList>
    </citation>
    <scope>IDENTIFICATION</scope>
</reference>
<evidence type="ECO:0000313" key="1">
    <source>
        <dbReference type="EnsemblPlants" id="AVESA.00010b.r2.5DG0997910.1.CDS.1"/>
    </source>
</evidence>